<sequence length="98" mass="10981">MAIVIEEEKRIINWFAVLVVMAIFAIIGVAAYYLFFINPSSINVVVPSNLGKMKETIKIKFNPGEVLDSPALKDLKIYVTPIEPEPASNKNPFSRFLP</sequence>
<evidence type="ECO:0000313" key="2">
    <source>
        <dbReference type="EMBL" id="KKQ23203.1"/>
    </source>
</evidence>
<keyword evidence="1" id="KW-0812">Transmembrane</keyword>
<reference evidence="2 3" key="1">
    <citation type="journal article" date="2015" name="Nature">
        <title>rRNA introns, odd ribosomes, and small enigmatic genomes across a large radiation of phyla.</title>
        <authorList>
            <person name="Brown C.T."/>
            <person name="Hug L.A."/>
            <person name="Thomas B.C."/>
            <person name="Sharon I."/>
            <person name="Castelle C.J."/>
            <person name="Singh A."/>
            <person name="Wilkins M.J."/>
            <person name="Williams K.H."/>
            <person name="Banfield J.F."/>
        </authorList>
    </citation>
    <scope>NUCLEOTIDE SEQUENCE [LARGE SCALE GENOMIC DNA]</scope>
</reference>
<proteinExistence type="predicted"/>
<gene>
    <name evidence="2" type="ORF">US36_C0003G0037</name>
</gene>
<dbReference type="Proteomes" id="UP000034044">
    <property type="component" value="Unassembled WGS sequence"/>
</dbReference>
<name>A0A0G0FW43_9BACT</name>
<evidence type="ECO:0000256" key="1">
    <source>
        <dbReference type="SAM" id="Phobius"/>
    </source>
</evidence>
<dbReference type="EMBL" id="LBSR01000003">
    <property type="protein sequence ID" value="KKQ23203.1"/>
    <property type="molecule type" value="Genomic_DNA"/>
</dbReference>
<feature type="transmembrane region" description="Helical" evidence="1">
    <location>
        <begin position="12"/>
        <end position="35"/>
    </location>
</feature>
<accession>A0A0G0FW43</accession>
<keyword evidence="1" id="KW-0472">Membrane</keyword>
<comment type="caution">
    <text evidence="2">The sequence shown here is derived from an EMBL/GenBank/DDBJ whole genome shotgun (WGS) entry which is preliminary data.</text>
</comment>
<organism evidence="2 3">
    <name type="scientific">Candidatus Wolfebacteria bacterium GW2011_GWC1_37_10</name>
    <dbReference type="NCBI Taxonomy" id="1619010"/>
    <lineage>
        <taxon>Bacteria</taxon>
        <taxon>Candidatus Wolfeibacteriota</taxon>
    </lineage>
</organism>
<keyword evidence="1" id="KW-1133">Transmembrane helix</keyword>
<dbReference type="AlphaFoldDB" id="A0A0G0FW43"/>
<evidence type="ECO:0000313" key="3">
    <source>
        <dbReference type="Proteomes" id="UP000034044"/>
    </source>
</evidence>
<protein>
    <submittedName>
        <fullName evidence="2">Uncharacterized protein</fullName>
    </submittedName>
</protein>